<comment type="caution">
    <text evidence="1">The sequence shown here is derived from an EMBL/GenBank/DDBJ whole genome shotgun (WGS) entry which is preliminary data.</text>
</comment>
<dbReference type="Proteomes" id="UP000059074">
    <property type="component" value="Unassembled WGS sequence"/>
</dbReference>
<proteinExistence type="predicted"/>
<evidence type="ECO:0000313" key="1">
    <source>
        <dbReference type="EMBL" id="KWT64834.1"/>
    </source>
</evidence>
<protein>
    <submittedName>
        <fullName evidence="1">Uncharacterized protein</fullName>
    </submittedName>
</protein>
<evidence type="ECO:0000313" key="2">
    <source>
        <dbReference type="Proteomes" id="UP000059074"/>
    </source>
</evidence>
<dbReference type="AlphaFoldDB" id="A0A109B9U0"/>
<gene>
    <name evidence="1" type="ORF">APY04_3138</name>
</gene>
<dbReference type="EMBL" id="LMTR01000085">
    <property type="protein sequence ID" value="KWT64834.1"/>
    <property type="molecule type" value="Genomic_DNA"/>
</dbReference>
<sequence>MLATLPDPARRAHSGGRAVMFAHRAIHSSAHIERPEK</sequence>
<keyword evidence="2" id="KW-1185">Reference proteome</keyword>
<accession>A0A109B9U0</accession>
<reference evidence="1 2" key="1">
    <citation type="submission" date="2015-10" db="EMBL/GenBank/DDBJ databases">
        <title>Transcriptomic analysis of a linuron degrading triple-species bacterial consortium.</title>
        <authorList>
            <person name="Albers P."/>
        </authorList>
    </citation>
    <scope>NUCLEOTIDE SEQUENCE [LARGE SCALE GENOMIC DNA]</scope>
    <source>
        <strain evidence="1 2">WDL6</strain>
    </source>
</reference>
<organism evidence="1 2">
    <name type="scientific">Hyphomicrobium sulfonivorans</name>
    <dbReference type="NCBI Taxonomy" id="121290"/>
    <lineage>
        <taxon>Bacteria</taxon>
        <taxon>Pseudomonadati</taxon>
        <taxon>Pseudomonadota</taxon>
        <taxon>Alphaproteobacteria</taxon>
        <taxon>Hyphomicrobiales</taxon>
        <taxon>Hyphomicrobiaceae</taxon>
        <taxon>Hyphomicrobium</taxon>
    </lineage>
</organism>
<name>A0A109B9U0_HYPSL</name>